<keyword evidence="7" id="KW-0539">Nucleus</keyword>
<evidence type="ECO:0000256" key="2">
    <source>
        <dbReference type="ARBA" id="ARBA00018346"/>
    </source>
</evidence>
<dbReference type="STRING" id="336963.C4JEK7"/>
<dbReference type="GeneID" id="8437645"/>
<dbReference type="GO" id="GO:0008270">
    <property type="term" value="F:zinc ion binding"/>
    <property type="evidence" value="ECO:0007669"/>
    <property type="project" value="InterPro"/>
</dbReference>
<dbReference type="AlphaFoldDB" id="C4JEK7"/>
<dbReference type="PROSITE" id="PS50048">
    <property type="entry name" value="ZN2_CY6_FUNGAL_2"/>
    <property type="match status" value="1"/>
</dbReference>
<dbReference type="InterPro" id="IPR001138">
    <property type="entry name" value="Zn2Cys6_DnaBD"/>
</dbReference>
<dbReference type="SUPFAM" id="SSF57701">
    <property type="entry name" value="Zn2/Cys6 DNA-binding domain"/>
    <property type="match status" value="1"/>
</dbReference>
<dbReference type="KEGG" id="ure:UREG_00846"/>
<dbReference type="InterPro" id="IPR050613">
    <property type="entry name" value="Sec_Metabolite_Reg"/>
</dbReference>
<evidence type="ECO:0000256" key="5">
    <source>
        <dbReference type="ARBA" id="ARBA00023125"/>
    </source>
</evidence>
<protein>
    <recommendedName>
        <fullName evidence="2">C6 finger domain transcription factor nscR</fullName>
    </recommendedName>
    <alternativeName>
        <fullName evidence="8">Neosartiricin B biosynthesis protein R</fullName>
    </alternativeName>
</protein>
<dbReference type="VEuPathDB" id="FungiDB:UREG_00846"/>
<proteinExistence type="predicted"/>
<evidence type="ECO:0000256" key="8">
    <source>
        <dbReference type="ARBA" id="ARBA00031692"/>
    </source>
</evidence>
<evidence type="ECO:0000313" key="13">
    <source>
        <dbReference type="Proteomes" id="UP000002058"/>
    </source>
</evidence>
<dbReference type="OrthoDB" id="2406834at2759"/>
<dbReference type="PANTHER" id="PTHR31001:SF40">
    <property type="entry name" value="ZN(II)2CYS6 TRANSCRIPTION FACTOR (EUROFUNG)"/>
    <property type="match status" value="1"/>
</dbReference>
<dbReference type="GO" id="GO:0000981">
    <property type="term" value="F:DNA-binding transcription factor activity, RNA polymerase II-specific"/>
    <property type="evidence" value="ECO:0007669"/>
    <property type="project" value="InterPro"/>
</dbReference>
<feature type="domain" description="Zn(2)-C6 fungal-type" evidence="11">
    <location>
        <begin position="13"/>
        <end position="38"/>
    </location>
</feature>
<keyword evidence="5" id="KW-0238">DNA-binding</keyword>
<evidence type="ECO:0000259" key="11">
    <source>
        <dbReference type="PROSITE" id="PS50048"/>
    </source>
</evidence>
<keyword evidence="4" id="KW-0805">Transcription regulation</keyword>
<dbReference type="GO" id="GO:0006351">
    <property type="term" value="P:DNA-templated transcription"/>
    <property type="evidence" value="ECO:0007669"/>
    <property type="project" value="InterPro"/>
</dbReference>
<dbReference type="PANTHER" id="PTHR31001">
    <property type="entry name" value="UNCHARACTERIZED TRANSCRIPTIONAL REGULATORY PROTEIN"/>
    <property type="match status" value="1"/>
</dbReference>
<organism evidence="12 13">
    <name type="scientific">Uncinocarpus reesii (strain UAMH 1704)</name>
    <dbReference type="NCBI Taxonomy" id="336963"/>
    <lineage>
        <taxon>Eukaryota</taxon>
        <taxon>Fungi</taxon>
        <taxon>Dikarya</taxon>
        <taxon>Ascomycota</taxon>
        <taxon>Pezizomycotina</taxon>
        <taxon>Eurotiomycetes</taxon>
        <taxon>Eurotiomycetidae</taxon>
        <taxon>Onygenales</taxon>
        <taxon>Onygenaceae</taxon>
        <taxon>Uncinocarpus</taxon>
    </lineage>
</organism>
<evidence type="ECO:0000313" key="12">
    <source>
        <dbReference type="EMBL" id="EEP75999.1"/>
    </source>
</evidence>
<dbReference type="CDD" id="cd12148">
    <property type="entry name" value="fungal_TF_MHR"/>
    <property type="match status" value="1"/>
</dbReference>
<dbReference type="RefSeq" id="XP_002541332.1">
    <property type="nucleotide sequence ID" value="XM_002541286.1"/>
</dbReference>
<dbReference type="GO" id="GO:0005634">
    <property type="term" value="C:nucleus"/>
    <property type="evidence" value="ECO:0007669"/>
    <property type="project" value="UniProtKB-SubCell"/>
</dbReference>
<feature type="compositionally biased region" description="Low complexity" evidence="10">
    <location>
        <begin position="586"/>
        <end position="598"/>
    </location>
</feature>
<keyword evidence="6" id="KW-0804">Transcription</keyword>
<comment type="subcellular location">
    <subcellularLocation>
        <location evidence="1">Nucleus</location>
    </subcellularLocation>
</comment>
<comment type="function">
    <text evidence="9">Transcription factor that specifically regulates the neosartoricin B biosynthesis gene cluster.</text>
</comment>
<dbReference type="InParanoid" id="C4JEK7"/>
<evidence type="ECO:0000256" key="3">
    <source>
        <dbReference type="ARBA" id="ARBA00022723"/>
    </source>
</evidence>
<reference evidence="13" key="1">
    <citation type="journal article" date="2009" name="Genome Res.">
        <title>Comparative genomic analyses of the human fungal pathogens Coccidioides and their relatives.</title>
        <authorList>
            <person name="Sharpton T.J."/>
            <person name="Stajich J.E."/>
            <person name="Rounsley S.D."/>
            <person name="Gardner M.J."/>
            <person name="Wortman J.R."/>
            <person name="Jordar V.S."/>
            <person name="Maiti R."/>
            <person name="Kodira C.D."/>
            <person name="Neafsey D.E."/>
            <person name="Zeng Q."/>
            <person name="Hung C.-Y."/>
            <person name="McMahan C."/>
            <person name="Muszewska A."/>
            <person name="Grynberg M."/>
            <person name="Mandel M.A."/>
            <person name="Kellner E.M."/>
            <person name="Barker B.M."/>
            <person name="Galgiani J.N."/>
            <person name="Orbach M.J."/>
            <person name="Kirkland T.N."/>
            <person name="Cole G.T."/>
            <person name="Henn M.R."/>
            <person name="Birren B.W."/>
            <person name="Taylor J.W."/>
        </authorList>
    </citation>
    <scope>NUCLEOTIDE SEQUENCE [LARGE SCALE GENOMIC DNA]</scope>
    <source>
        <strain evidence="13">UAMH 1704</strain>
    </source>
</reference>
<evidence type="ECO:0000256" key="9">
    <source>
        <dbReference type="ARBA" id="ARBA00045154"/>
    </source>
</evidence>
<dbReference type="EMBL" id="CH476615">
    <property type="protein sequence ID" value="EEP75999.1"/>
    <property type="molecule type" value="Genomic_DNA"/>
</dbReference>
<dbReference type="GO" id="GO:0003677">
    <property type="term" value="F:DNA binding"/>
    <property type="evidence" value="ECO:0007669"/>
    <property type="project" value="UniProtKB-KW"/>
</dbReference>
<dbReference type="InterPro" id="IPR036864">
    <property type="entry name" value="Zn2-C6_fun-type_DNA-bd_sf"/>
</dbReference>
<evidence type="ECO:0000256" key="6">
    <source>
        <dbReference type="ARBA" id="ARBA00023163"/>
    </source>
</evidence>
<dbReference type="eggNOG" id="ENOG502RY77">
    <property type="taxonomic scope" value="Eukaryota"/>
</dbReference>
<feature type="region of interest" description="Disordered" evidence="10">
    <location>
        <begin position="25"/>
        <end position="72"/>
    </location>
</feature>
<name>C4JEK7_UNCRE</name>
<dbReference type="OMA" id="CENAVPV"/>
<evidence type="ECO:0000256" key="4">
    <source>
        <dbReference type="ARBA" id="ARBA00023015"/>
    </source>
</evidence>
<evidence type="ECO:0000256" key="1">
    <source>
        <dbReference type="ARBA" id="ARBA00004123"/>
    </source>
</evidence>
<keyword evidence="3" id="KW-0479">Metal-binding</keyword>
<dbReference type="Gene3D" id="4.10.240.10">
    <property type="entry name" value="Zn(2)-C6 fungal-type DNA-binding domain"/>
    <property type="match status" value="1"/>
</dbReference>
<feature type="compositionally biased region" description="Polar residues" evidence="10">
    <location>
        <begin position="569"/>
        <end position="585"/>
    </location>
</feature>
<dbReference type="Proteomes" id="UP000002058">
    <property type="component" value="Unassembled WGS sequence"/>
</dbReference>
<keyword evidence="13" id="KW-1185">Reference proteome</keyword>
<dbReference type="Pfam" id="PF04082">
    <property type="entry name" value="Fungal_trans"/>
    <property type="match status" value="1"/>
</dbReference>
<dbReference type="HOGENOM" id="CLU_018186_0_0_1"/>
<feature type="region of interest" description="Disordered" evidence="10">
    <location>
        <begin position="569"/>
        <end position="602"/>
    </location>
</feature>
<gene>
    <name evidence="12" type="ORF">UREG_00846</name>
</gene>
<sequence length="688" mass="77386">MAPHAPSKRLPVSCEPCRKRKIRCTRNGPPCETCLRRDSGPTAMHLSEAMRRQSPAKQQPDPSQRRAPPAYPEISRTCSGSIFFDPSDPSAYRQQDMFVSNPSRPSLAPNVAQESTKEYFRELDASSREEHCGFPFSTNPSASRRELMSYLPPRQYCDRLKDAYFRVFSPLFHVLHDPTFEAEYSRFREDAASASLSWLALLFVVLAIAVNGLDENDCLLPDLGRESTAAANIRVLSARYRAAAMHCLAADEVMSRHSLHTFQTLVLLIYALTHSSQPCWVLIGMTHHVAIAMGCHLDPDHFNLGVVEAEKRRRCWAALVMLHMTQKISFRNLDQQKLSRDVRLPAEANDTDLVDGRPLPLPSGPTQMTYLLFKFRMYDIAYKICSEIFGLQQPSHTMVKKLDGEISAQQEAWNTRYLGDTKVYPLPSHHVAHMNILFGYSHQLFLLLHRPVLNRYLTGEINDVTRSSRDRCLDSAKGLLAIQKTLSESPEFTPYKWYTAGLASFHAFHAAVVLAVIMMSSNNNTENEEIRNILMNSLQVFKVLSSRSSLCEKAVPILGRLINLTTTRPNTSQRSPLKLAQTQHCSYPSPSSTASTSSNVTQLPSASVLPDAHHYLHEQQQLAHSHTLSQPQLQAQSQPHCSPFIDPQAEAVHAQLQAQYWLGPSGISWETWGFLGNEHFTYTEGSAT</sequence>
<dbReference type="InterPro" id="IPR007219">
    <property type="entry name" value="XnlR_reg_dom"/>
</dbReference>
<evidence type="ECO:0000256" key="7">
    <source>
        <dbReference type="ARBA" id="ARBA00023242"/>
    </source>
</evidence>
<evidence type="ECO:0000256" key="10">
    <source>
        <dbReference type="SAM" id="MobiDB-lite"/>
    </source>
</evidence>
<dbReference type="CDD" id="cd00067">
    <property type="entry name" value="GAL4"/>
    <property type="match status" value="1"/>
</dbReference>
<accession>C4JEK7</accession>
<dbReference type="SMART" id="SM00066">
    <property type="entry name" value="GAL4"/>
    <property type="match status" value="1"/>
</dbReference>